<dbReference type="EMBL" id="VDCH01000026">
    <property type="protein sequence ID" value="TNJ37588.1"/>
    <property type="molecule type" value="Genomic_DNA"/>
</dbReference>
<dbReference type="GO" id="GO:0089702">
    <property type="term" value="F:undecaprenyl-phosphate glucose phosphotransferase activity"/>
    <property type="evidence" value="ECO:0007669"/>
    <property type="project" value="UniProtKB-EC"/>
</dbReference>
<name>A0A5C4S338_CHLTI</name>
<dbReference type="InterPro" id="IPR017475">
    <property type="entry name" value="EPS_sugar_tfrase"/>
</dbReference>
<dbReference type="NCBIfam" id="TIGR03025">
    <property type="entry name" value="EPS_sugtrans"/>
    <property type="match status" value="1"/>
</dbReference>
<keyword evidence="3 9" id="KW-0808">Transferase</keyword>
<evidence type="ECO:0000256" key="4">
    <source>
        <dbReference type="ARBA" id="ARBA00022692"/>
    </source>
</evidence>
<feature type="transmembrane region" description="Helical" evidence="7">
    <location>
        <begin position="279"/>
        <end position="300"/>
    </location>
</feature>
<dbReference type="NCBIfam" id="TIGR03023">
    <property type="entry name" value="WcaJ_sugtrans"/>
    <property type="match status" value="1"/>
</dbReference>
<proteinExistence type="inferred from homology"/>
<evidence type="ECO:0000256" key="7">
    <source>
        <dbReference type="SAM" id="Phobius"/>
    </source>
</evidence>
<dbReference type="PANTHER" id="PTHR30576:SF0">
    <property type="entry name" value="UNDECAPRENYL-PHOSPHATE N-ACETYLGALACTOSAMINYL 1-PHOSPHATE TRANSFERASE-RELATED"/>
    <property type="match status" value="1"/>
</dbReference>
<comment type="caution">
    <text evidence="9">The sequence shown here is derived from an EMBL/GenBank/DDBJ whole genome shotgun (WGS) entry which is preliminary data.</text>
</comment>
<evidence type="ECO:0000313" key="10">
    <source>
        <dbReference type="Proteomes" id="UP000308271"/>
    </source>
</evidence>
<evidence type="ECO:0000256" key="6">
    <source>
        <dbReference type="ARBA" id="ARBA00023136"/>
    </source>
</evidence>
<comment type="similarity">
    <text evidence="2">Belongs to the bacterial sugar transferase family.</text>
</comment>
<feature type="transmembrane region" description="Helical" evidence="7">
    <location>
        <begin position="71"/>
        <end position="96"/>
    </location>
</feature>
<dbReference type="InterPro" id="IPR017473">
    <property type="entry name" value="Undecaprenyl-P_gluc_Ptfrase"/>
</dbReference>
<dbReference type="AlphaFoldDB" id="A0A5C4S338"/>
<dbReference type="Pfam" id="PF13727">
    <property type="entry name" value="CoA_binding_3"/>
    <property type="match status" value="1"/>
</dbReference>
<keyword evidence="6 7" id="KW-0472">Membrane</keyword>
<dbReference type="Pfam" id="PF02397">
    <property type="entry name" value="Bac_transf"/>
    <property type="match status" value="1"/>
</dbReference>
<evidence type="ECO:0000256" key="1">
    <source>
        <dbReference type="ARBA" id="ARBA00004141"/>
    </source>
</evidence>
<dbReference type="InterPro" id="IPR036291">
    <property type="entry name" value="NAD(P)-bd_dom_sf"/>
</dbReference>
<evidence type="ECO:0000256" key="3">
    <source>
        <dbReference type="ARBA" id="ARBA00022679"/>
    </source>
</evidence>
<organism evidence="9 10">
    <name type="scientific">Chlorobaculum thiosulfatiphilum</name>
    <name type="common">Chlorobium limicola f.sp. thiosulfatophilum</name>
    <dbReference type="NCBI Taxonomy" id="115852"/>
    <lineage>
        <taxon>Bacteria</taxon>
        <taxon>Pseudomonadati</taxon>
        <taxon>Chlorobiota</taxon>
        <taxon>Chlorobiia</taxon>
        <taxon>Chlorobiales</taxon>
        <taxon>Chlorobiaceae</taxon>
        <taxon>Chlorobaculum</taxon>
    </lineage>
</organism>
<feature type="transmembrane region" description="Helical" evidence="7">
    <location>
        <begin position="20"/>
        <end position="36"/>
    </location>
</feature>
<feature type="transmembrane region" description="Helical" evidence="7">
    <location>
        <begin position="42"/>
        <end position="59"/>
    </location>
</feature>
<dbReference type="Gene3D" id="3.40.50.720">
    <property type="entry name" value="NAD(P)-binding Rossmann-like Domain"/>
    <property type="match status" value="1"/>
</dbReference>
<accession>A0A5C4S338</accession>
<comment type="subcellular location">
    <subcellularLocation>
        <location evidence="1">Membrane</location>
        <topology evidence="1">Multi-pass membrane protein</topology>
    </subcellularLocation>
</comment>
<evidence type="ECO:0000259" key="8">
    <source>
        <dbReference type="Pfam" id="PF02397"/>
    </source>
</evidence>
<keyword evidence="4 7" id="KW-0812">Transmembrane</keyword>
<evidence type="ECO:0000313" key="9">
    <source>
        <dbReference type="EMBL" id="TNJ37588.1"/>
    </source>
</evidence>
<keyword evidence="10" id="KW-1185">Reference proteome</keyword>
<keyword evidence="5 7" id="KW-1133">Transmembrane helix</keyword>
<dbReference type="PANTHER" id="PTHR30576">
    <property type="entry name" value="COLANIC BIOSYNTHESIS UDP-GLUCOSE LIPID CARRIER TRANSFERASE"/>
    <property type="match status" value="1"/>
</dbReference>
<evidence type="ECO:0000256" key="5">
    <source>
        <dbReference type="ARBA" id="ARBA00022989"/>
    </source>
</evidence>
<dbReference type="EC" id="2.7.8.31" evidence="9"/>
<feature type="domain" description="Bacterial sugar transferase" evidence="8">
    <location>
        <begin position="274"/>
        <end position="451"/>
    </location>
</feature>
<feature type="transmembrane region" description="Helical" evidence="7">
    <location>
        <begin position="102"/>
        <end position="120"/>
    </location>
</feature>
<dbReference type="SUPFAM" id="SSF51735">
    <property type="entry name" value="NAD(P)-binding Rossmann-fold domains"/>
    <property type="match status" value="1"/>
</dbReference>
<reference evidence="9 10" key="1">
    <citation type="submission" date="2019-05" db="EMBL/GenBank/DDBJ databases">
        <title>Draft Whole-Genome sequence of the green sulfur bacterium Chlorobaculum thiosulfatiphilum DSM 249.</title>
        <authorList>
            <person name="Meyer T.E."/>
            <person name="Kyndt J.A."/>
        </authorList>
    </citation>
    <scope>NUCLEOTIDE SEQUENCE [LARGE SCALE GENOMIC DNA]</scope>
    <source>
        <strain evidence="9 10">DSM 249</strain>
    </source>
</reference>
<dbReference type="RefSeq" id="WP_170181325.1">
    <property type="nucleotide sequence ID" value="NZ_VDCH01000026.1"/>
</dbReference>
<gene>
    <name evidence="9" type="ORF">FGF66_10275</name>
</gene>
<dbReference type="GO" id="GO:0016020">
    <property type="term" value="C:membrane"/>
    <property type="evidence" value="ECO:0007669"/>
    <property type="project" value="UniProtKB-SubCell"/>
</dbReference>
<protein>
    <submittedName>
        <fullName evidence="9">Undecaprenyl-phosphate glucose phosphotransferase</fullName>
        <ecNumber evidence="9">2.7.8.31</ecNumber>
    </submittedName>
</protein>
<dbReference type="Proteomes" id="UP000308271">
    <property type="component" value="Unassembled WGS sequence"/>
</dbReference>
<evidence type="ECO:0000256" key="2">
    <source>
        <dbReference type="ARBA" id="ARBA00006464"/>
    </source>
</evidence>
<dbReference type="InterPro" id="IPR003362">
    <property type="entry name" value="Bact_transf"/>
</dbReference>
<sequence length="468" mass="53147">MMQVKQYRSLFVFVKRMLDVSLPLLVLYFLALWYGVPWADRYTLLGLIGGVLFVSYNQYLEVYDKWRARSVFGSIQLVIRSWGATVITLIILGFILKRSADFSRFVIGVWSVSLPLLVMLQRLVVRAMLRYAFKQGLSMKNVSIVGVGKVGHFLINLFNSTPSLGYRIAGLYDDDAKLIGEKIEGVAVIGDLEQACIDAQKGKCDELYLCLPLGAEKHIMMMLDQLAQSTVVVKYVPDLFAFDLLHSKWMSIKGLPVISVYDTPMSSIVARVLKRAEDIVVASVILMIIWPIMVMIAIGVKLTSPGPVFYKQTRIGWNKLPFTILKFRSMPVGAENNDVKWGHANAKTATSFGRFIRATSLDELPQFINVLIGNMSIVGPRPERDLFIEKISREVPRYMQRHMVKSGITGWAQINGLRGDTCLKKRVEYDLYYISNWTVLLDLKIIMMSVFKGWLNEDFSKKALLRKI</sequence>